<organism evidence="2 3">
    <name type="scientific">Oceanotoga teriensis</name>
    <dbReference type="NCBI Taxonomy" id="515440"/>
    <lineage>
        <taxon>Bacteria</taxon>
        <taxon>Thermotogati</taxon>
        <taxon>Thermotogota</taxon>
        <taxon>Thermotogae</taxon>
        <taxon>Petrotogales</taxon>
        <taxon>Petrotogaceae</taxon>
        <taxon>Oceanotoga</taxon>
    </lineage>
</organism>
<sequence>MDISIKIAHDSTIIEVIKRMDKINRKLLILEKNNKFYSLVSIGDIQRAIINNIDLSSPAYIITRKDIKVAKKSYSFEKIKKMMLKYRMEFLPVIDNGEIYKIYYWEELFGNTININNEKIDIPVIIMAGGKGTRLKPITNVIPKPLIPIGEKTILEIIFEKFLKYGIYNFHLSVNYKHELIEYYLSKKIIKDVKIHYIKEDKPLGTAGSIRLMNKNIKEDCFITNCDILINQDYIELLSYHKENKNILTIVGVLKNESIPYGVIENDDKGNVKKINEKPNRNYLINSGMYIINKKAIEYIPEDKFFNMTDLIEILIKNKEKVSYFPVSEKSWFDIGEWDKYQSTLKEYEKFRNFGLS</sequence>
<dbReference type="InterPro" id="IPR029044">
    <property type="entry name" value="Nucleotide-diphossugar_trans"/>
</dbReference>
<gene>
    <name evidence="2" type="ORF">C7380_12033</name>
</gene>
<proteinExistence type="predicted"/>
<feature type="domain" description="Nucleotidyl transferase" evidence="1">
    <location>
        <begin position="125"/>
        <end position="349"/>
    </location>
</feature>
<dbReference type="RefSeq" id="WP_206050598.1">
    <property type="nucleotide sequence ID" value="NZ_QGGI01000020.1"/>
</dbReference>
<dbReference type="InterPro" id="IPR005835">
    <property type="entry name" value="NTP_transferase_dom"/>
</dbReference>
<dbReference type="Gene3D" id="3.10.580.10">
    <property type="entry name" value="CBS-domain"/>
    <property type="match status" value="1"/>
</dbReference>
<reference evidence="2 3" key="1">
    <citation type="submission" date="2018-05" db="EMBL/GenBank/DDBJ databases">
        <title>Genomic Encyclopedia of Type Strains, Phase IV (KMG-IV): sequencing the most valuable type-strain genomes for metagenomic binning, comparative biology and taxonomic classification.</title>
        <authorList>
            <person name="Goeker M."/>
        </authorList>
    </citation>
    <scope>NUCLEOTIDE SEQUENCE [LARGE SCALE GENOMIC DNA]</scope>
    <source>
        <strain evidence="2 3">DSM 24906</strain>
    </source>
</reference>
<dbReference type="Proteomes" id="UP000245921">
    <property type="component" value="Unassembled WGS sequence"/>
</dbReference>
<name>A0AA45HHY6_9BACT</name>
<evidence type="ECO:0000259" key="1">
    <source>
        <dbReference type="Pfam" id="PF00483"/>
    </source>
</evidence>
<protein>
    <submittedName>
        <fullName evidence="2">Nucleotidyltransferase-like protein</fullName>
    </submittedName>
</protein>
<accession>A0AA45HHY6</accession>
<dbReference type="SUPFAM" id="SSF54631">
    <property type="entry name" value="CBS-domain pair"/>
    <property type="match status" value="1"/>
</dbReference>
<dbReference type="PANTHER" id="PTHR22572">
    <property type="entry name" value="SUGAR-1-PHOSPHATE GUANYL TRANSFERASE"/>
    <property type="match status" value="1"/>
</dbReference>
<dbReference type="Gene3D" id="3.90.550.10">
    <property type="entry name" value="Spore Coat Polysaccharide Biosynthesis Protein SpsA, Chain A"/>
    <property type="match status" value="1"/>
</dbReference>
<keyword evidence="3" id="KW-1185">Reference proteome</keyword>
<dbReference type="AlphaFoldDB" id="A0AA45HHY6"/>
<evidence type="ECO:0000313" key="3">
    <source>
        <dbReference type="Proteomes" id="UP000245921"/>
    </source>
</evidence>
<dbReference type="SUPFAM" id="SSF53448">
    <property type="entry name" value="Nucleotide-diphospho-sugar transferases"/>
    <property type="match status" value="1"/>
</dbReference>
<dbReference type="InterPro" id="IPR046342">
    <property type="entry name" value="CBS_dom_sf"/>
</dbReference>
<dbReference type="InterPro" id="IPR050486">
    <property type="entry name" value="Mannose-1P_guanyltransferase"/>
</dbReference>
<dbReference type="EMBL" id="QGGI01000020">
    <property type="protein sequence ID" value="PWJ88095.1"/>
    <property type="molecule type" value="Genomic_DNA"/>
</dbReference>
<comment type="caution">
    <text evidence="2">The sequence shown here is derived from an EMBL/GenBank/DDBJ whole genome shotgun (WGS) entry which is preliminary data.</text>
</comment>
<dbReference type="Pfam" id="PF00483">
    <property type="entry name" value="NTP_transferase"/>
    <property type="match status" value="1"/>
</dbReference>
<evidence type="ECO:0000313" key="2">
    <source>
        <dbReference type="EMBL" id="PWJ88095.1"/>
    </source>
</evidence>